<gene>
    <name evidence="19" type="ORF">ACFO4O_05180</name>
</gene>
<comment type="subcellular location">
    <subcellularLocation>
        <location evidence="1 14">Cell outer membrane</location>
        <topology evidence="1 14">Multi-pass membrane protein</topology>
    </subcellularLocation>
</comment>
<evidence type="ECO:0000256" key="12">
    <source>
        <dbReference type="ARBA" id="ARBA00023170"/>
    </source>
</evidence>
<evidence type="ECO:0000256" key="14">
    <source>
        <dbReference type="PROSITE-ProRule" id="PRU01360"/>
    </source>
</evidence>
<comment type="similarity">
    <text evidence="2 14 15">Belongs to the TonB-dependent receptor family.</text>
</comment>
<evidence type="ECO:0000259" key="17">
    <source>
        <dbReference type="Pfam" id="PF00593"/>
    </source>
</evidence>
<evidence type="ECO:0000313" key="19">
    <source>
        <dbReference type="EMBL" id="MFC4699548.1"/>
    </source>
</evidence>
<keyword evidence="10 15" id="KW-0798">TonB box</keyword>
<evidence type="ECO:0000256" key="9">
    <source>
        <dbReference type="ARBA" id="ARBA00023065"/>
    </source>
</evidence>
<proteinExistence type="inferred from homology"/>
<evidence type="ECO:0000256" key="10">
    <source>
        <dbReference type="ARBA" id="ARBA00023077"/>
    </source>
</evidence>
<evidence type="ECO:0000313" key="20">
    <source>
        <dbReference type="Proteomes" id="UP001595897"/>
    </source>
</evidence>
<comment type="caution">
    <text evidence="19">The sequence shown here is derived from an EMBL/GenBank/DDBJ whole genome shotgun (WGS) entry which is preliminary data.</text>
</comment>
<dbReference type="InterPro" id="IPR039426">
    <property type="entry name" value="TonB-dep_rcpt-like"/>
</dbReference>
<keyword evidence="20" id="KW-1185">Reference proteome</keyword>
<evidence type="ECO:0000256" key="6">
    <source>
        <dbReference type="ARBA" id="ARBA00022692"/>
    </source>
</evidence>
<name>A0ABV9LV72_9ALTE</name>
<keyword evidence="7 16" id="KW-0732">Signal</keyword>
<keyword evidence="9" id="KW-0406">Ion transport</keyword>
<dbReference type="EMBL" id="JBHSGU010000002">
    <property type="protein sequence ID" value="MFC4699548.1"/>
    <property type="molecule type" value="Genomic_DNA"/>
</dbReference>
<keyword evidence="8" id="KW-0408">Iron</keyword>
<dbReference type="Gene3D" id="2.40.170.20">
    <property type="entry name" value="TonB-dependent receptor, beta-barrel domain"/>
    <property type="match status" value="1"/>
</dbReference>
<sequence>MIKSLSCTRMPKTAISAALAIAFSSISTTSLAANTNVAKLASVAAAADIERITVRGAYFGQQNADALKTPTLLVDVPQSLSVISSEQIQEQGFVSIADILQYTPGASIGQGEGHRDQMTIRGQNTTADFFIDGLRDDVQYFRPLYNLDRVEILRGSNALLFGRGGGGGIVNRVTKTASTNDTFTALNANIDTFANTLVAVDHNNVLSGSEAIRLNAYYEHLDNHRDEYDGDRFAINPTYTNNISDVTQLVLSYEYIDDDRVVDRGVPSLNGKPLEGVEDTFFGSPELNFTTLQAHVFRGRLDHQLSETWSINTTVQYADFDKLYQNLYPIGFDDTANTVSLDGYKDATERENLIIQFNAVGQFDTGSLEHTLLIGAEYGKQDTDNSRRDTLFTDSNDDQITFTFSDPLIIPAVGFTDFVRDRTSEVSFSSIFLQDEVKITEQFILVAGLRYDQFDIDVTDRIEIANGSTDGNNGLLGRKDTETSPRVGAIYKPNDDISFYVSLSRSFLPRSGDQFLSLSLSTQALEPEEFENREVGLKWNVTDKLSFTTALFEVTRENGTVTDPFNPENSLITGTETKGFEMQLVGYLTDSWQINAGYSNLDADETGRVVQGALGNRALSQVPENMLTVWNRYQVNSQWAVALGVIYQSEQFASLSNNVELPDFTRVDAAVYYDVSEDLQVQLNVENLFDEDYFPSAHNDNNITIGEPLNARLSMSYQF</sequence>
<dbReference type="CDD" id="cd01347">
    <property type="entry name" value="ligand_gated_channel"/>
    <property type="match status" value="1"/>
</dbReference>
<dbReference type="InterPro" id="IPR037066">
    <property type="entry name" value="Plug_dom_sf"/>
</dbReference>
<dbReference type="SUPFAM" id="SSF56935">
    <property type="entry name" value="Porins"/>
    <property type="match status" value="1"/>
</dbReference>
<reference evidence="20" key="1">
    <citation type="journal article" date="2019" name="Int. J. Syst. Evol. Microbiol.">
        <title>The Global Catalogue of Microorganisms (GCM) 10K type strain sequencing project: providing services to taxonomists for standard genome sequencing and annotation.</title>
        <authorList>
            <consortium name="The Broad Institute Genomics Platform"/>
            <consortium name="The Broad Institute Genome Sequencing Center for Infectious Disease"/>
            <person name="Wu L."/>
            <person name="Ma J."/>
        </authorList>
    </citation>
    <scope>NUCLEOTIDE SEQUENCE [LARGE SCALE GENOMIC DNA]</scope>
    <source>
        <strain evidence="20">KACC 12507</strain>
    </source>
</reference>
<dbReference type="RefSeq" id="WP_382406290.1">
    <property type="nucleotide sequence ID" value="NZ_JBHSGU010000002.1"/>
</dbReference>
<dbReference type="PROSITE" id="PS52016">
    <property type="entry name" value="TONB_DEPENDENT_REC_3"/>
    <property type="match status" value="1"/>
</dbReference>
<dbReference type="InterPro" id="IPR036942">
    <property type="entry name" value="Beta-barrel_TonB_sf"/>
</dbReference>
<keyword evidence="11 14" id="KW-0472">Membrane</keyword>
<keyword evidence="3 14" id="KW-0813">Transport</keyword>
<evidence type="ECO:0000256" key="7">
    <source>
        <dbReference type="ARBA" id="ARBA00022729"/>
    </source>
</evidence>
<keyword evidence="4 14" id="KW-1134">Transmembrane beta strand</keyword>
<protein>
    <submittedName>
        <fullName evidence="19">TonB-dependent receptor</fullName>
    </submittedName>
</protein>
<evidence type="ECO:0000256" key="8">
    <source>
        <dbReference type="ARBA" id="ARBA00023004"/>
    </source>
</evidence>
<evidence type="ECO:0000256" key="4">
    <source>
        <dbReference type="ARBA" id="ARBA00022452"/>
    </source>
</evidence>
<evidence type="ECO:0000256" key="2">
    <source>
        <dbReference type="ARBA" id="ARBA00009810"/>
    </source>
</evidence>
<feature type="signal peptide" evidence="16">
    <location>
        <begin position="1"/>
        <end position="32"/>
    </location>
</feature>
<evidence type="ECO:0000259" key="18">
    <source>
        <dbReference type="Pfam" id="PF07715"/>
    </source>
</evidence>
<dbReference type="NCBIfam" id="TIGR01783">
    <property type="entry name" value="TonB-siderophor"/>
    <property type="match status" value="1"/>
</dbReference>
<dbReference type="Pfam" id="PF07715">
    <property type="entry name" value="Plug"/>
    <property type="match status" value="1"/>
</dbReference>
<evidence type="ECO:0000256" key="1">
    <source>
        <dbReference type="ARBA" id="ARBA00004571"/>
    </source>
</evidence>
<evidence type="ECO:0000256" key="15">
    <source>
        <dbReference type="RuleBase" id="RU003357"/>
    </source>
</evidence>
<evidence type="ECO:0000256" key="16">
    <source>
        <dbReference type="SAM" id="SignalP"/>
    </source>
</evidence>
<evidence type="ECO:0000256" key="5">
    <source>
        <dbReference type="ARBA" id="ARBA00022496"/>
    </source>
</evidence>
<evidence type="ECO:0000256" key="13">
    <source>
        <dbReference type="ARBA" id="ARBA00023237"/>
    </source>
</evidence>
<keyword evidence="6 14" id="KW-0812">Transmembrane</keyword>
<keyword evidence="12 19" id="KW-0675">Receptor</keyword>
<dbReference type="Pfam" id="PF00593">
    <property type="entry name" value="TonB_dep_Rec_b-barrel"/>
    <property type="match status" value="1"/>
</dbReference>
<evidence type="ECO:0000256" key="11">
    <source>
        <dbReference type="ARBA" id="ARBA00023136"/>
    </source>
</evidence>
<dbReference type="InterPro" id="IPR012910">
    <property type="entry name" value="Plug_dom"/>
</dbReference>
<dbReference type="PANTHER" id="PTHR32552:SF68">
    <property type="entry name" value="FERRICHROME OUTER MEMBRANE TRANSPORTER_PHAGE RECEPTOR"/>
    <property type="match status" value="1"/>
</dbReference>
<feature type="domain" description="TonB-dependent receptor plug" evidence="18">
    <location>
        <begin position="74"/>
        <end position="169"/>
    </location>
</feature>
<dbReference type="Gene3D" id="2.170.130.10">
    <property type="entry name" value="TonB-dependent receptor, plug domain"/>
    <property type="match status" value="1"/>
</dbReference>
<feature type="domain" description="TonB-dependent receptor-like beta-barrel" evidence="17">
    <location>
        <begin position="239"/>
        <end position="688"/>
    </location>
</feature>
<dbReference type="Proteomes" id="UP001595897">
    <property type="component" value="Unassembled WGS sequence"/>
</dbReference>
<keyword evidence="13 14" id="KW-0998">Cell outer membrane</keyword>
<dbReference type="PANTHER" id="PTHR32552">
    <property type="entry name" value="FERRICHROME IRON RECEPTOR-RELATED"/>
    <property type="match status" value="1"/>
</dbReference>
<keyword evidence="5" id="KW-0410">Iron transport</keyword>
<feature type="chain" id="PRO_5045298528" evidence="16">
    <location>
        <begin position="33"/>
        <end position="719"/>
    </location>
</feature>
<dbReference type="InterPro" id="IPR000531">
    <property type="entry name" value="Beta-barrel_TonB"/>
</dbReference>
<evidence type="ECO:0000256" key="3">
    <source>
        <dbReference type="ARBA" id="ARBA00022448"/>
    </source>
</evidence>
<dbReference type="InterPro" id="IPR010105">
    <property type="entry name" value="TonB_sidphr_rcpt"/>
</dbReference>
<accession>A0ABV9LV72</accession>
<organism evidence="19 20">
    <name type="scientific">Glaciecola siphonariae</name>
    <dbReference type="NCBI Taxonomy" id="521012"/>
    <lineage>
        <taxon>Bacteria</taxon>
        <taxon>Pseudomonadati</taxon>
        <taxon>Pseudomonadota</taxon>
        <taxon>Gammaproteobacteria</taxon>
        <taxon>Alteromonadales</taxon>
        <taxon>Alteromonadaceae</taxon>
        <taxon>Glaciecola</taxon>
    </lineage>
</organism>